<evidence type="ECO:0000259" key="3">
    <source>
        <dbReference type="Pfam" id="PF13649"/>
    </source>
</evidence>
<dbReference type="CDD" id="cd02440">
    <property type="entry name" value="AdoMet_MTases"/>
    <property type="match status" value="1"/>
</dbReference>
<organism evidence="4 5">
    <name type="scientific">Actinacidiphila glaucinigra</name>
    <dbReference type="NCBI Taxonomy" id="235986"/>
    <lineage>
        <taxon>Bacteria</taxon>
        <taxon>Bacillati</taxon>
        <taxon>Actinomycetota</taxon>
        <taxon>Actinomycetes</taxon>
        <taxon>Kitasatosporales</taxon>
        <taxon>Streptomycetaceae</taxon>
        <taxon>Actinacidiphila</taxon>
    </lineage>
</organism>
<dbReference type="InterPro" id="IPR041698">
    <property type="entry name" value="Methyltransf_25"/>
</dbReference>
<dbReference type="GO" id="GO:0032259">
    <property type="term" value="P:methylation"/>
    <property type="evidence" value="ECO:0007669"/>
    <property type="project" value="UniProtKB-KW"/>
</dbReference>
<gene>
    <name evidence="4" type="ORF">SAMN05216252_104341</name>
</gene>
<proteinExistence type="predicted"/>
<dbReference type="InterPro" id="IPR029063">
    <property type="entry name" value="SAM-dependent_MTases_sf"/>
</dbReference>
<name>A0A239D171_9ACTN</name>
<keyword evidence="2 4" id="KW-0808">Transferase</keyword>
<dbReference type="PANTHER" id="PTHR43861">
    <property type="entry name" value="TRANS-ACONITATE 2-METHYLTRANSFERASE-RELATED"/>
    <property type="match status" value="1"/>
</dbReference>
<dbReference type="AlphaFoldDB" id="A0A239D171"/>
<evidence type="ECO:0000313" key="4">
    <source>
        <dbReference type="EMBL" id="SNS26266.1"/>
    </source>
</evidence>
<evidence type="ECO:0000313" key="5">
    <source>
        <dbReference type="Proteomes" id="UP000198280"/>
    </source>
</evidence>
<dbReference type="Pfam" id="PF13649">
    <property type="entry name" value="Methyltransf_25"/>
    <property type="match status" value="1"/>
</dbReference>
<dbReference type="PANTHER" id="PTHR43861:SF1">
    <property type="entry name" value="TRANS-ACONITATE 2-METHYLTRANSFERASE"/>
    <property type="match status" value="1"/>
</dbReference>
<evidence type="ECO:0000256" key="2">
    <source>
        <dbReference type="ARBA" id="ARBA00022679"/>
    </source>
</evidence>
<evidence type="ECO:0000256" key="1">
    <source>
        <dbReference type="ARBA" id="ARBA00022603"/>
    </source>
</evidence>
<dbReference type="EMBL" id="FZOF01000004">
    <property type="protein sequence ID" value="SNS26266.1"/>
    <property type="molecule type" value="Genomic_DNA"/>
</dbReference>
<dbReference type="Gene3D" id="3.40.50.150">
    <property type="entry name" value="Vaccinia Virus protein VP39"/>
    <property type="match status" value="1"/>
</dbReference>
<dbReference type="SUPFAM" id="SSF53335">
    <property type="entry name" value="S-adenosyl-L-methionine-dependent methyltransferases"/>
    <property type="match status" value="1"/>
</dbReference>
<reference evidence="4 5" key="1">
    <citation type="submission" date="2017-06" db="EMBL/GenBank/DDBJ databases">
        <authorList>
            <person name="Kim H.J."/>
            <person name="Triplett B.A."/>
        </authorList>
    </citation>
    <scope>NUCLEOTIDE SEQUENCE [LARGE SCALE GENOMIC DNA]</scope>
    <source>
        <strain evidence="4 5">CGMCC 4.1858</strain>
    </source>
</reference>
<keyword evidence="1 4" id="KW-0489">Methyltransferase</keyword>
<protein>
    <submittedName>
        <fullName evidence="4">Trans-aconitate 2-methyltransferase</fullName>
    </submittedName>
</protein>
<keyword evidence="5" id="KW-1185">Reference proteome</keyword>
<dbReference type="GO" id="GO:0008168">
    <property type="term" value="F:methyltransferase activity"/>
    <property type="evidence" value="ECO:0007669"/>
    <property type="project" value="UniProtKB-KW"/>
</dbReference>
<sequence>MTSVAAMTREWDATTYDSLPLPHAQWGRRTLDRLAPRGDERVLDLGCGTGRDSEALLGLLPHGRVVAVDGSLRMLERLRERLAGRLDRVEVVHADITGPLPVTGTVDAVTSVATFHWLPDHAALFRGVARVLRPGGRLVAECGGRGNIAGVSTAVDEVLGPQPAVWNFAGVQETERRLREAGFTDVEVALAPDPARLEPGSQLLSYLAVVVLGGQLERLPAEEHEAFVRAVAGRLPEPVVDYVRLTISATRGPGGTRT</sequence>
<feature type="domain" description="Methyltransferase" evidence="3">
    <location>
        <begin position="42"/>
        <end position="136"/>
    </location>
</feature>
<dbReference type="Proteomes" id="UP000198280">
    <property type="component" value="Unassembled WGS sequence"/>
</dbReference>
<accession>A0A239D171</accession>
<dbReference type="GO" id="GO:0017000">
    <property type="term" value="P:antibiotic biosynthetic process"/>
    <property type="evidence" value="ECO:0007669"/>
    <property type="project" value="UniProtKB-ARBA"/>
</dbReference>